<dbReference type="OrthoDB" id="15189at2759"/>
<sequence length="489" mass="53141">MGLGPLSTLALPNGFHHCPFNTTYHRYINSTLYSHDNSTIQNHANSTLQKDTNSTLHNLLDLHIPASIDGISFRRLTPACNASADTRAAHSQRLTALGTRHNDRSAAHLISSLHARSTRRRRAVSATGAGVPTQNITVADAIGTQYSVQVEWDGEPVALLFDTGSSDTWAVRSDFTCRTAMDVAVPQDECLWGPGLVKNFGHGEESGVHFQTRYGSGERVSGPMGWSDLGVAGMTVRRQQVGLANETFWYGNNVTNGILGMAYAALTSGYEGYDSASSPGQRQTYRPFFSSMVSQGLVSPVFAVALSKEEEGGVIGWGGLPTLDWTAVSIASTDILIASVSNFPDASSEYTFYTIVVDGIQYGQVEDTHKYLYIIDTGTTLMYLPPVLAEAIAKSFEPTAVYLYQYGAYFAPCNASPPRMAVIINNIKLWINPADLLYQDFRDAETGYCAIGVTTGDNGPYILGDVFLQSVMAVFDVGAAQMRFYGRYE</sequence>
<dbReference type="SUPFAM" id="SSF50630">
    <property type="entry name" value="Acid proteases"/>
    <property type="match status" value="1"/>
</dbReference>
<accession>A0A0F4Z6S0</accession>
<comment type="caution">
    <text evidence="4">The sequence shown here is derived from an EMBL/GenBank/DDBJ whole genome shotgun (WGS) entry which is preliminary data.</text>
</comment>
<dbReference type="AlphaFoldDB" id="A0A0F4Z6S0"/>
<evidence type="ECO:0000313" key="4">
    <source>
        <dbReference type="EMBL" id="KKA26182.1"/>
    </source>
</evidence>
<dbReference type="InterPro" id="IPR034164">
    <property type="entry name" value="Pepsin-like_dom"/>
</dbReference>
<evidence type="ECO:0000259" key="3">
    <source>
        <dbReference type="PROSITE" id="PS51767"/>
    </source>
</evidence>
<reference evidence="4 5" key="1">
    <citation type="submission" date="2015-03" db="EMBL/GenBank/DDBJ databases">
        <authorList>
            <person name="Radwan O."/>
            <person name="Al-Naeli F.A."/>
            <person name="Rendon G.A."/>
            <person name="Fields C."/>
        </authorList>
    </citation>
    <scope>NUCLEOTIDE SEQUENCE [LARGE SCALE GENOMIC DNA]</scope>
    <source>
        <strain evidence="4">CR-DP1</strain>
    </source>
</reference>
<dbReference type="PRINTS" id="PR00792">
    <property type="entry name" value="PEPSIN"/>
</dbReference>
<dbReference type="Proteomes" id="UP000033483">
    <property type="component" value="Unassembled WGS sequence"/>
</dbReference>
<evidence type="ECO:0000256" key="1">
    <source>
        <dbReference type="ARBA" id="ARBA00007447"/>
    </source>
</evidence>
<dbReference type="GO" id="GO:0000324">
    <property type="term" value="C:fungal-type vacuole"/>
    <property type="evidence" value="ECO:0007669"/>
    <property type="project" value="TreeGrafter"/>
</dbReference>
<dbReference type="GO" id="GO:0004190">
    <property type="term" value="F:aspartic-type endopeptidase activity"/>
    <property type="evidence" value="ECO:0007669"/>
    <property type="project" value="InterPro"/>
</dbReference>
<gene>
    <name evidence="4" type="ORF">TD95_003758</name>
</gene>
<protein>
    <recommendedName>
        <fullName evidence="3">Peptidase A1 domain-containing protein</fullName>
    </recommendedName>
</protein>
<comment type="similarity">
    <text evidence="1">Belongs to the peptidase A1 family.</text>
</comment>
<dbReference type="Pfam" id="PF00026">
    <property type="entry name" value="Asp"/>
    <property type="match status" value="1"/>
</dbReference>
<evidence type="ECO:0000256" key="2">
    <source>
        <dbReference type="PIRSR" id="PIRSR601461-1"/>
    </source>
</evidence>
<dbReference type="PROSITE" id="PS51767">
    <property type="entry name" value="PEPTIDASE_A1"/>
    <property type="match status" value="1"/>
</dbReference>
<dbReference type="InterPro" id="IPR033121">
    <property type="entry name" value="PEPTIDASE_A1"/>
</dbReference>
<dbReference type="InterPro" id="IPR001461">
    <property type="entry name" value="Aspartic_peptidase_A1"/>
</dbReference>
<keyword evidence="5" id="KW-1185">Reference proteome</keyword>
<organism evidence="4 5">
    <name type="scientific">Thielaviopsis punctulata</name>
    <dbReference type="NCBI Taxonomy" id="72032"/>
    <lineage>
        <taxon>Eukaryota</taxon>
        <taxon>Fungi</taxon>
        <taxon>Dikarya</taxon>
        <taxon>Ascomycota</taxon>
        <taxon>Pezizomycotina</taxon>
        <taxon>Sordariomycetes</taxon>
        <taxon>Hypocreomycetidae</taxon>
        <taxon>Microascales</taxon>
        <taxon>Ceratocystidaceae</taxon>
        <taxon>Thielaviopsis</taxon>
    </lineage>
</organism>
<dbReference type="EMBL" id="LAEV01002250">
    <property type="protein sequence ID" value="KKA26182.1"/>
    <property type="molecule type" value="Genomic_DNA"/>
</dbReference>
<dbReference type="InterPro" id="IPR021109">
    <property type="entry name" value="Peptidase_aspartic_dom_sf"/>
</dbReference>
<dbReference type="Gene3D" id="2.40.70.10">
    <property type="entry name" value="Acid Proteases"/>
    <property type="match status" value="2"/>
</dbReference>
<name>A0A0F4Z6S0_9PEZI</name>
<feature type="domain" description="Peptidase A1" evidence="3">
    <location>
        <begin position="146"/>
        <end position="485"/>
    </location>
</feature>
<dbReference type="GO" id="GO:0006508">
    <property type="term" value="P:proteolysis"/>
    <property type="evidence" value="ECO:0007669"/>
    <property type="project" value="InterPro"/>
</dbReference>
<evidence type="ECO:0000313" key="5">
    <source>
        <dbReference type="Proteomes" id="UP000033483"/>
    </source>
</evidence>
<dbReference type="CDD" id="cd05471">
    <property type="entry name" value="pepsin_like"/>
    <property type="match status" value="1"/>
</dbReference>
<proteinExistence type="inferred from homology"/>
<dbReference type="PANTHER" id="PTHR47966">
    <property type="entry name" value="BETA-SITE APP-CLEAVING ENZYME, ISOFORM A-RELATED"/>
    <property type="match status" value="1"/>
</dbReference>
<feature type="active site" evidence="2">
    <location>
        <position position="162"/>
    </location>
</feature>
<dbReference type="PANTHER" id="PTHR47966:SF47">
    <property type="entry name" value="ENDOPEPTIDASE, PUTATIVE (AFU_ORTHOLOGUE AFUA_3G01220)-RELATED"/>
    <property type="match status" value="1"/>
</dbReference>
<feature type="active site" evidence="2">
    <location>
        <position position="376"/>
    </location>
</feature>